<proteinExistence type="predicted"/>
<evidence type="ECO:0008006" key="4">
    <source>
        <dbReference type="Google" id="ProtNLM"/>
    </source>
</evidence>
<feature type="transmembrane region" description="Helical" evidence="1">
    <location>
        <begin position="84"/>
        <end position="106"/>
    </location>
</feature>
<protein>
    <recommendedName>
        <fullName evidence="4">VanZ like family protein</fullName>
    </recommendedName>
</protein>
<keyword evidence="1" id="KW-1133">Transmembrane helix</keyword>
<reference evidence="3" key="1">
    <citation type="submission" date="2016-10" db="EMBL/GenBank/DDBJ databases">
        <authorList>
            <person name="Varghese N."/>
            <person name="Submissions S."/>
        </authorList>
    </citation>
    <scope>NUCLEOTIDE SEQUENCE [LARGE SCALE GENOMIC DNA]</scope>
    <source>
        <strain evidence="3">DSM 22361</strain>
    </source>
</reference>
<feature type="transmembrane region" description="Helical" evidence="1">
    <location>
        <begin position="12"/>
        <end position="34"/>
    </location>
</feature>
<keyword evidence="1" id="KW-0812">Transmembrane</keyword>
<keyword evidence="1" id="KW-0472">Membrane</keyword>
<evidence type="ECO:0000313" key="2">
    <source>
        <dbReference type="EMBL" id="SEF76702.1"/>
    </source>
</evidence>
<organism evidence="2 3">
    <name type="scientific">Sphingobacterium lactis</name>
    <dbReference type="NCBI Taxonomy" id="797291"/>
    <lineage>
        <taxon>Bacteria</taxon>
        <taxon>Pseudomonadati</taxon>
        <taxon>Bacteroidota</taxon>
        <taxon>Sphingobacteriia</taxon>
        <taxon>Sphingobacteriales</taxon>
        <taxon>Sphingobacteriaceae</taxon>
        <taxon>Sphingobacterium</taxon>
    </lineage>
</organism>
<evidence type="ECO:0000256" key="1">
    <source>
        <dbReference type="SAM" id="Phobius"/>
    </source>
</evidence>
<dbReference type="EMBL" id="FNUT01000002">
    <property type="protein sequence ID" value="SEF76702.1"/>
    <property type="molecule type" value="Genomic_DNA"/>
</dbReference>
<feature type="transmembrane region" description="Helical" evidence="1">
    <location>
        <begin position="54"/>
        <end position="72"/>
    </location>
</feature>
<name>A0A1H5UNQ3_9SPHI</name>
<gene>
    <name evidence="2" type="ORF">SAMN05421877_102359</name>
</gene>
<dbReference type="Proteomes" id="UP000236731">
    <property type="component" value="Unassembled WGS sequence"/>
</dbReference>
<sequence length="144" mass="17037">MWNDRHVNRRFLRALNLFLNNPFIWFYALSWIIIRYTRNQGTIIPYLNNWLTDFVFVPLIAHVAYVVGYFLIQLPADYKIPLGQLLVMAGLTTVIFEVLCPIYTTYNTADPIDALCYFLGAIWYYAIHQPYMLFRNQKLSLDSI</sequence>
<accession>A0A1H5UNQ3</accession>
<evidence type="ECO:0000313" key="3">
    <source>
        <dbReference type="Proteomes" id="UP000236731"/>
    </source>
</evidence>
<feature type="transmembrane region" description="Helical" evidence="1">
    <location>
        <begin position="112"/>
        <end position="134"/>
    </location>
</feature>
<keyword evidence="3" id="KW-1185">Reference proteome</keyword>
<dbReference type="AlphaFoldDB" id="A0A1H5UNQ3"/>